<proteinExistence type="inferred from homology"/>
<dbReference type="PANTHER" id="PTHR43771">
    <property type="entry name" value="PHOSPHOMANNOMUTASE"/>
    <property type="match status" value="1"/>
</dbReference>
<comment type="similarity">
    <text evidence="2">Belongs to the phosphohexose mutase family.</text>
</comment>
<dbReference type="EMBL" id="UOGL01000475">
    <property type="protein sequence ID" value="VAX40723.1"/>
    <property type="molecule type" value="Genomic_DNA"/>
</dbReference>
<dbReference type="InterPro" id="IPR016055">
    <property type="entry name" value="A-D-PHexomutase_a/b/a-I/II/III"/>
</dbReference>
<organism evidence="8">
    <name type="scientific">hydrothermal vent metagenome</name>
    <dbReference type="NCBI Taxonomy" id="652676"/>
    <lineage>
        <taxon>unclassified sequences</taxon>
        <taxon>metagenomes</taxon>
        <taxon>ecological metagenomes</taxon>
    </lineage>
</organism>
<dbReference type="Gene3D" id="3.40.120.10">
    <property type="entry name" value="Alpha-D-Glucose-1,6-Bisphosphate, subunit A, domain 3"/>
    <property type="match status" value="3"/>
</dbReference>
<keyword evidence="6" id="KW-0413">Isomerase</keyword>
<dbReference type="Pfam" id="PF02878">
    <property type="entry name" value="PGM_PMM_I"/>
    <property type="match status" value="1"/>
</dbReference>
<evidence type="ECO:0000313" key="8">
    <source>
        <dbReference type="EMBL" id="VAX40723.1"/>
    </source>
</evidence>
<dbReference type="GO" id="GO:0016868">
    <property type="term" value="F:intramolecular phosphotransferase activity"/>
    <property type="evidence" value="ECO:0007669"/>
    <property type="project" value="InterPro"/>
</dbReference>
<dbReference type="InterPro" id="IPR005844">
    <property type="entry name" value="A-D-PHexomutase_a/b/a-I"/>
</dbReference>
<dbReference type="GO" id="GO:0005975">
    <property type="term" value="P:carbohydrate metabolic process"/>
    <property type="evidence" value="ECO:0007669"/>
    <property type="project" value="InterPro"/>
</dbReference>
<sequence>MSSSITTSVEYICPGELHSISRAVHFSRLAAFYPKCKECPLRCETGNLPKRITEHYKKFEQHQKNEQHLTRRTLFTTEGVRGVYINKLDRTKAAQITSALASLLWEETPFVGRSENDPPHTARRVRQTVVVGYDERPSSPDLFAGVTAALIRMGCEVIDIGMTSKPCFWFAVQHLEARAGVYISGSGCDAAWTGLDFVGENARPLSLGTTSMNSRSLLSGALCATLNRLEKRLSQPIGRPIRFAGHQRTFQATVPYLAGLWKHFHELRPLSIVVGCTMPQVVKTLSTLFEQLPCRLQLLTLPRRKKEINNDEDVDLLQVGQTVKEFNADMGMLIDDDGQRCRFIDEQGIAIDACDITRLLADLQLSFHPDGSVVLEQNVSHLKESLPLLPDSTCTTVLPRLGIVYETMQTTNAIFAGGNSGYYWFRKTLPTCDAILTLANILTLLSRTDASFSQIICGRQNHVST</sequence>
<dbReference type="AlphaFoldDB" id="A0A3B1DV49"/>
<reference evidence="8" key="1">
    <citation type="submission" date="2018-06" db="EMBL/GenBank/DDBJ databases">
        <authorList>
            <person name="Zhirakovskaya E."/>
        </authorList>
    </citation>
    <scope>NUCLEOTIDE SEQUENCE</scope>
</reference>
<evidence type="ECO:0000256" key="4">
    <source>
        <dbReference type="ARBA" id="ARBA00022723"/>
    </source>
</evidence>
<evidence type="ECO:0000256" key="1">
    <source>
        <dbReference type="ARBA" id="ARBA00001946"/>
    </source>
</evidence>
<protein>
    <recommendedName>
        <fullName evidence="7">Alpha-D-phosphohexomutase alpha/beta/alpha domain-containing protein</fullName>
    </recommendedName>
</protein>
<name>A0A3B1DV49_9ZZZZ</name>
<accession>A0A3B1DV49</accession>
<dbReference type="SUPFAM" id="SSF53738">
    <property type="entry name" value="Phosphoglucomutase, first 3 domains"/>
    <property type="match status" value="3"/>
</dbReference>
<keyword evidence="5" id="KW-0460">Magnesium</keyword>
<evidence type="ECO:0000256" key="5">
    <source>
        <dbReference type="ARBA" id="ARBA00022842"/>
    </source>
</evidence>
<gene>
    <name evidence="8" type="ORF">MNBD_PLANCTO02-3046</name>
</gene>
<evidence type="ECO:0000256" key="6">
    <source>
        <dbReference type="ARBA" id="ARBA00023235"/>
    </source>
</evidence>
<evidence type="ECO:0000256" key="2">
    <source>
        <dbReference type="ARBA" id="ARBA00010231"/>
    </source>
</evidence>
<evidence type="ECO:0000259" key="7">
    <source>
        <dbReference type="Pfam" id="PF02878"/>
    </source>
</evidence>
<feature type="domain" description="Alpha-D-phosphohexomutase alpha/beta/alpha" evidence="7">
    <location>
        <begin position="73"/>
        <end position="206"/>
    </location>
</feature>
<dbReference type="PANTHER" id="PTHR43771:SF1">
    <property type="entry name" value="PHOSPHOMANNOMUTASE"/>
    <property type="match status" value="1"/>
</dbReference>
<keyword evidence="4" id="KW-0479">Metal-binding</keyword>
<comment type="cofactor">
    <cofactor evidence="1">
        <name>Mg(2+)</name>
        <dbReference type="ChEBI" id="CHEBI:18420"/>
    </cofactor>
</comment>
<keyword evidence="3" id="KW-0597">Phosphoprotein</keyword>
<dbReference type="GO" id="GO:0046872">
    <property type="term" value="F:metal ion binding"/>
    <property type="evidence" value="ECO:0007669"/>
    <property type="project" value="UniProtKB-KW"/>
</dbReference>
<evidence type="ECO:0000256" key="3">
    <source>
        <dbReference type="ARBA" id="ARBA00022553"/>
    </source>
</evidence>